<proteinExistence type="predicted"/>
<dbReference type="OrthoDB" id="3649185at2759"/>
<sequence>MANPQDASSTQPGVAADDKAFEAGTGHFENHAFYKLYQTGIFSDCKIKCGDIVFNGHVCVLASACKWFETALCGSFKEAEEKTVDLSADSWTTVKMLIKFAYGCQVGSLLSEGNYYSDYIPLYSLADRVGYNALKEAAGRFLHAGVTKYSWTQATLRKILRMLDEHSPPNDDTLFRVGKDLAAEHVDLLKRLTPVQFQAFVNEVPFFSAVALSLFTTSPKRRATWKCEACSIFFSLPATCKAPQQCPPCKSDKTAKIQDGQ</sequence>
<dbReference type="Proteomes" id="UP000799538">
    <property type="component" value="Unassembled WGS sequence"/>
</dbReference>
<feature type="domain" description="BTB" evidence="1">
    <location>
        <begin position="43"/>
        <end position="102"/>
    </location>
</feature>
<gene>
    <name evidence="2" type="ORF">BDZ85DRAFT_264732</name>
</gene>
<dbReference type="SUPFAM" id="SSF54695">
    <property type="entry name" value="POZ domain"/>
    <property type="match status" value="1"/>
</dbReference>
<evidence type="ECO:0000313" key="2">
    <source>
        <dbReference type="EMBL" id="KAF2222003.1"/>
    </source>
</evidence>
<dbReference type="Gene3D" id="3.30.710.10">
    <property type="entry name" value="Potassium Channel Kv1.1, Chain A"/>
    <property type="match status" value="1"/>
</dbReference>
<organism evidence="2 3">
    <name type="scientific">Elsinoe ampelina</name>
    <dbReference type="NCBI Taxonomy" id="302913"/>
    <lineage>
        <taxon>Eukaryota</taxon>
        <taxon>Fungi</taxon>
        <taxon>Dikarya</taxon>
        <taxon>Ascomycota</taxon>
        <taxon>Pezizomycotina</taxon>
        <taxon>Dothideomycetes</taxon>
        <taxon>Dothideomycetidae</taxon>
        <taxon>Myriangiales</taxon>
        <taxon>Elsinoaceae</taxon>
        <taxon>Elsinoe</taxon>
    </lineage>
</organism>
<dbReference type="AlphaFoldDB" id="A0A6A6G8W0"/>
<dbReference type="PANTHER" id="PTHR47843:SF5">
    <property type="entry name" value="BTB_POZ DOMAIN PROTEIN"/>
    <property type="match status" value="1"/>
</dbReference>
<accession>A0A6A6G8W0</accession>
<dbReference type="InterPro" id="IPR011333">
    <property type="entry name" value="SKP1/BTB/POZ_sf"/>
</dbReference>
<dbReference type="Pfam" id="PF00651">
    <property type="entry name" value="BTB"/>
    <property type="match status" value="1"/>
</dbReference>
<dbReference type="EMBL" id="ML992509">
    <property type="protein sequence ID" value="KAF2222003.1"/>
    <property type="molecule type" value="Genomic_DNA"/>
</dbReference>
<name>A0A6A6G8W0_9PEZI</name>
<dbReference type="PANTHER" id="PTHR47843">
    <property type="entry name" value="BTB DOMAIN-CONTAINING PROTEIN-RELATED"/>
    <property type="match status" value="1"/>
</dbReference>
<dbReference type="PROSITE" id="PS50097">
    <property type="entry name" value="BTB"/>
    <property type="match status" value="1"/>
</dbReference>
<keyword evidence="3" id="KW-1185">Reference proteome</keyword>
<reference evidence="3" key="1">
    <citation type="journal article" date="2020" name="Stud. Mycol.">
        <title>101 Dothideomycetes genomes: A test case for predicting lifestyles and emergence of pathogens.</title>
        <authorList>
            <person name="Haridas S."/>
            <person name="Albert R."/>
            <person name="Binder M."/>
            <person name="Bloem J."/>
            <person name="LaButti K."/>
            <person name="Salamov A."/>
            <person name="Andreopoulos B."/>
            <person name="Baker S."/>
            <person name="Barry K."/>
            <person name="Bills G."/>
            <person name="Bluhm B."/>
            <person name="Cannon C."/>
            <person name="Castanera R."/>
            <person name="Culley D."/>
            <person name="Daum C."/>
            <person name="Ezra D."/>
            <person name="Gonzalez J."/>
            <person name="Henrissat B."/>
            <person name="Kuo A."/>
            <person name="Liang C."/>
            <person name="Lipzen A."/>
            <person name="Lutzoni F."/>
            <person name="Magnuson J."/>
            <person name="Mondo S."/>
            <person name="Nolan M."/>
            <person name="Ohm R."/>
            <person name="Pangilinan J."/>
            <person name="Park H.-J."/>
            <person name="Ramirez L."/>
            <person name="Alfaro M."/>
            <person name="Sun H."/>
            <person name="Tritt A."/>
            <person name="Yoshinaga Y."/>
            <person name="Zwiers L.-H."/>
            <person name="Turgeon B."/>
            <person name="Goodwin S."/>
            <person name="Spatafora J."/>
            <person name="Crous P."/>
            <person name="Grigoriev I."/>
        </authorList>
    </citation>
    <scope>NUCLEOTIDE SEQUENCE [LARGE SCALE GENOMIC DNA]</scope>
    <source>
        <strain evidence="3">CECT 20119</strain>
    </source>
</reference>
<evidence type="ECO:0000259" key="1">
    <source>
        <dbReference type="PROSITE" id="PS50097"/>
    </source>
</evidence>
<dbReference type="CDD" id="cd18186">
    <property type="entry name" value="BTB_POZ_ZBTB_KLHL-like"/>
    <property type="match status" value="1"/>
</dbReference>
<dbReference type="InterPro" id="IPR000210">
    <property type="entry name" value="BTB/POZ_dom"/>
</dbReference>
<protein>
    <recommendedName>
        <fullName evidence="1">BTB domain-containing protein</fullName>
    </recommendedName>
</protein>
<evidence type="ECO:0000313" key="3">
    <source>
        <dbReference type="Proteomes" id="UP000799538"/>
    </source>
</evidence>